<dbReference type="RefSeq" id="WP_169143944.1">
    <property type="nucleotide sequence ID" value="NZ_JABBGA010000001.1"/>
</dbReference>
<evidence type="ECO:0000313" key="2">
    <source>
        <dbReference type="EMBL" id="NML24304.1"/>
    </source>
</evidence>
<keyword evidence="2" id="KW-0808">Transferase</keyword>
<accession>A0A848FYZ5</accession>
<dbReference type="SUPFAM" id="SSF55729">
    <property type="entry name" value="Acyl-CoA N-acyltransferases (Nat)"/>
    <property type="match status" value="1"/>
</dbReference>
<evidence type="ECO:0000259" key="1">
    <source>
        <dbReference type="PROSITE" id="PS51186"/>
    </source>
</evidence>
<gene>
    <name evidence="2" type="ORF">HHL15_00970</name>
</gene>
<dbReference type="GO" id="GO:0016747">
    <property type="term" value="F:acyltransferase activity, transferring groups other than amino-acyl groups"/>
    <property type="evidence" value="ECO:0007669"/>
    <property type="project" value="InterPro"/>
</dbReference>
<name>A0A848FYZ5_9RHOO</name>
<protein>
    <submittedName>
        <fullName evidence="2">GNAT family N-acetyltransferase</fullName>
    </submittedName>
</protein>
<dbReference type="AlphaFoldDB" id="A0A848FYZ5"/>
<dbReference type="PROSITE" id="PS51186">
    <property type="entry name" value="GNAT"/>
    <property type="match status" value="1"/>
</dbReference>
<dbReference type="InterPro" id="IPR000182">
    <property type="entry name" value="GNAT_dom"/>
</dbReference>
<reference evidence="2 3" key="1">
    <citation type="submission" date="2020-04" db="EMBL/GenBank/DDBJ databases">
        <title>Zoogloea sp. G-4-1-14 isolated from soil.</title>
        <authorList>
            <person name="Dahal R.H."/>
        </authorList>
    </citation>
    <scope>NUCLEOTIDE SEQUENCE [LARGE SCALE GENOMIC DNA]</scope>
    <source>
        <strain evidence="2 3">G-4-1-14</strain>
    </source>
</reference>
<keyword evidence="3" id="KW-1185">Reference proteome</keyword>
<dbReference type="Pfam" id="PF00583">
    <property type="entry name" value="Acetyltransf_1"/>
    <property type="match status" value="1"/>
</dbReference>
<dbReference type="EMBL" id="JABBGA010000001">
    <property type="protein sequence ID" value="NML24304.1"/>
    <property type="molecule type" value="Genomic_DNA"/>
</dbReference>
<dbReference type="Proteomes" id="UP000580043">
    <property type="component" value="Unassembled WGS sequence"/>
</dbReference>
<evidence type="ECO:0000313" key="3">
    <source>
        <dbReference type="Proteomes" id="UP000580043"/>
    </source>
</evidence>
<comment type="caution">
    <text evidence="2">The sequence shown here is derived from an EMBL/GenBank/DDBJ whole genome shotgun (WGS) entry which is preliminary data.</text>
</comment>
<feature type="domain" description="N-acetyltransferase" evidence="1">
    <location>
        <begin position="1"/>
        <end position="100"/>
    </location>
</feature>
<dbReference type="InterPro" id="IPR016181">
    <property type="entry name" value="Acyl_CoA_acyltransferase"/>
</dbReference>
<proteinExistence type="predicted"/>
<organism evidence="2 3">
    <name type="scientific">Zoogloea dura</name>
    <dbReference type="NCBI Taxonomy" id="2728840"/>
    <lineage>
        <taxon>Bacteria</taxon>
        <taxon>Pseudomonadati</taxon>
        <taxon>Pseudomonadota</taxon>
        <taxon>Betaproteobacteria</taxon>
        <taxon>Rhodocyclales</taxon>
        <taxon>Zoogloeaceae</taxon>
        <taxon>Zoogloea</taxon>
    </lineage>
</organism>
<sequence length="108" mass="11791">MSRFAVGHAAFEIDSLPSQPQVAICHGFFVTPASRGKGIAHQAKKAQAEILKGLAYDYAICTVLADNEAQKHVLEKAGWECIAEFYSARQDAQVEIWGHEINYGGNAK</sequence>
<dbReference type="Gene3D" id="3.40.630.30">
    <property type="match status" value="1"/>
</dbReference>